<dbReference type="SUPFAM" id="SSF54416">
    <property type="entry name" value="Amine oxidase N-terminal region"/>
    <property type="match status" value="2"/>
</dbReference>
<keyword evidence="5 6" id="KW-0186">Copper</keyword>
<dbReference type="InterPro" id="IPR015798">
    <property type="entry name" value="Cu_amine_oxidase_C"/>
</dbReference>
<evidence type="ECO:0000256" key="3">
    <source>
        <dbReference type="ARBA" id="ARBA00022772"/>
    </source>
</evidence>
<keyword evidence="4 6" id="KW-0560">Oxidoreductase</keyword>
<evidence type="ECO:0000256" key="4">
    <source>
        <dbReference type="ARBA" id="ARBA00023002"/>
    </source>
</evidence>
<evidence type="ECO:0000259" key="10">
    <source>
        <dbReference type="Pfam" id="PF02728"/>
    </source>
</evidence>
<feature type="domain" description="Copper amine oxidase N3-terminal" evidence="10">
    <location>
        <begin position="138"/>
        <end position="233"/>
    </location>
</feature>
<evidence type="ECO:0000256" key="1">
    <source>
        <dbReference type="ARBA" id="ARBA00007983"/>
    </source>
</evidence>
<evidence type="ECO:0000313" key="12">
    <source>
        <dbReference type="Proteomes" id="UP001491310"/>
    </source>
</evidence>
<dbReference type="PANTHER" id="PTHR10638">
    <property type="entry name" value="COPPER AMINE OXIDASE"/>
    <property type="match status" value="1"/>
</dbReference>
<proteinExistence type="inferred from homology"/>
<dbReference type="EC" id="1.4.3.-" evidence="6"/>
<gene>
    <name evidence="11" type="ORF">WJX75_000038</name>
</gene>
<dbReference type="PANTHER" id="PTHR10638:SF41">
    <property type="entry name" value="AMINE OXIDASE"/>
    <property type="match status" value="1"/>
</dbReference>
<comment type="similarity">
    <text evidence="1 6">Belongs to the copper/topaquinone oxidase family.</text>
</comment>
<dbReference type="Gene3D" id="3.10.450.40">
    <property type="match status" value="2"/>
</dbReference>
<dbReference type="EMBL" id="JALJOT010000006">
    <property type="protein sequence ID" value="KAK9909284.1"/>
    <property type="molecule type" value="Genomic_DNA"/>
</dbReference>
<dbReference type="Pfam" id="PF02728">
    <property type="entry name" value="Cu_amine_oxidN3"/>
    <property type="match status" value="1"/>
</dbReference>
<dbReference type="NCBIfam" id="NF008559">
    <property type="entry name" value="PRK11504.1"/>
    <property type="match status" value="1"/>
</dbReference>
<dbReference type="InterPro" id="IPR015802">
    <property type="entry name" value="Cu_amine_oxidase_N3"/>
</dbReference>
<dbReference type="PROSITE" id="PS01164">
    <property type="entry name" value="COPPER_AMINE_OXID_1"/>
    <property type="match status" value="1"/>
</dbReference>
<evidence type="ECO:0000256" key="7">
    <source>
        <dbReference type="SAM" id="MobiDB-lite"/>
    </source>
</evidence>
<keyword evidence="2 6" id="KW-0479">Metal-binding</keyword>
<dbReference type="InterPro" id="IPR000269">
    <property type="entry name" value="Cu_amine_oxidase"/>
</dbReference>
<dbReference type="InterPro" id="IPR049948">
    <property type="entry name" value="Cu_Am_ox_TPQ-bd"/>
</dbReference>
<evidence type="ECO:0000313" key="11">
    <source>
        <dbReference type="EMBL" id="KAK9909284.1"/>
    </source>
</evidence>
<comment type="PTM">
    <text evidence="6">Topaquinone (TPQ) is generated by copper-dependent autoxidation of a specific tyrosyl residue.</text>
</comment>
<evidence type="ECO:0000256" key="2">
    <source>
        <dbReference type="ARBA" id="ARBA00022723"/>
    </source>
</evidence>
<dbReference type="Pfam" id="PF02727">
    <property type="entry name" value="Cu_amine_oxidN2"/>
    <property type="match status" value="1"/>
</dbReference>
<dbReference type="InterPro" id="IPR015800">
    <property type="entry name" value="Cu_amine_oxidase_N2"/>
</dbReference>
<feature type="compositionally biased region" description="Polar residues" evidence="7">
    <location>
        <begin position="692"/>
        <end position="706"/>
    </location>
</feature>
<dbReference type="InterPro" id="IPR036460">
    <property type="entry name" value="Cu_amine_oxidase_C_sf"/>
</dbReference>
<feature type="domain" description="Copper amine oxidase catalytic" evidence="8">
    <location>
        <begin position="267"/>
        <end position="676"/>
    </location>
</feature>
<evidence type="ECO:0000259" key="8">
    <source>
        <dbReference type="Pfam" id="PF01179"/>
    </source>
</evidence>
<dbReference type="Gene3D" id="2.70.98.20">
    <property type="entry name" value="Copper amine oxidase, catalytic domain"/>
    <property type="match status" value="1"/>
</dbReference>
<feature type="region of interest" description="Disordered" evidence="7">
    <location>
        <begin position="679"/>
        <end position="706"/>
    </location>
</feature>
<comment type="cofactor">
    <cofactor evidence="6">
        <name>Cu cation</name>
        <dbReference type="ChEBI" id="CHEBI:23378"/>
    </cofactor>
    <text evidence="6">Contains 1 topaquinone per subunit.</text>
</comment>
<protein>
    <recommendedName>
        <fullName evidence="6">Amine oxidase</fullName>
        <ecNumber evidence="6">1.4.3.-</ecNumber>
    </recommendedName>
</protein>
<evidence type="ECO:0000256" key="5">
    <source>
        <dbReference type="ARBA" id="ARBA00023008"/>
    </source>
</evidence>
<keyword evidence="3 6" id="KW-0801">TPQ</keyword>
<dbReference type="Pfam" id="PF01179">
    <property type="entry name" value="Cu_amine_oxid"/>
    <property type="match status" value="1"/>
</dbReference>
<keyword evidence="12" id="KW-1185">Reference proteome</keyword>
<sequence>MAPAATVSKGNFVDNLLGLVSRPALTPQQIGVVPTTAHPLDPLTAAEVSAAGKACRLHAESLGLKNLRFNAISLEEPPKAALLEYEATGRRSGKPPRRAHCIVQLPSEPNSSVAEVLVDLSTPVPGVLNWVKVEGVQPMVTIEDCVEAEEIVKADPGIKTLLKDRYGITDMDMVAADPWYYGDRFAEESKYSDGRIIQCFMYVRSGSVHDNHYAHPLDLVVFLDMNTGRVLDTMMQAKPPVIPQLNTNYLAPLVQKERGFRSGVKPLNIVQPEGPSFQVHGNEVSWQKWNMRISFNYREGLVLHNIGYEDGGRVRPIIHRASTVEIIVPYGDPRSPFHKKCAFDVVDYGLGFSCSSLELGCDCLGHIHYFDAMLNTNKGEPMLIKKAVCMHEEDHGLLWKHVEYRTGHSEVRRSRRLVLSFVATIANYEYGFFWYFYQDGTIEHEVKLTGCLSTNLLSEGEGPLPTYGTLLAPGLNAQIHQHFFCVRLDMAVDDPHGGRNLTVTEVNCDTLPLGPENPHGVGFTATETGFESELQAIREVDPRRSRVWKIKNEFSRNPITGYPVAWKLMPAASPPVYAHPSNEHPRRGAFATKQLWVTPYSDDEKFPAGDYPLLAGDTNNIANWTSLDRKIKDSDCVVWHSFGVTHVPRLEDWPVMPVEKVGFHLKPVNFFDANPGMDIAPTPNKASREHQGSSAACDSCGPQSKL</sequence>
<comment type="caution">
    <text evidence="11">The sequence shown here is derived from an EMBL/GenBank/DDBJ whole genome shotgun (WGS) entry which is preliminary data.</text>
</comment>
<dbReference type="InterPro" id="IPR016182">
    <property type="entry name" value="Cu_amine_oxidase_N-reg"/>
</dbReference>
<reference evidence="11 12" key="1">
    <citation type="journal article" date="2024" name="Nat. Commun.">
        <title>Phylogenomics reveals the evolutionary origins of lichenization in chlorophyte algae.</title>
        <authorList>
            <person name="Puginier C."/>
            <person name="Libourel C."/>
            <person name="Otte J."/>
            <person name="Skaloud P."/>
            <person name="Haon M."/>
            <person name="Grisel S."/>
            <person name="Petersen M."/>
            <person name="Berrin J.G."/>
            <person name="Delaux P.M."/>
            <person name="Dal Grande F."/>
            <person name="Keller J."/>
        </authorList>
    </citation>
    <scope>NUCLEOTIDE SEQUENCE [LARGE SCALE GENOMIC DNA]</scope>
    <source>
        <strain evidence="11 12">SAG 216-7</strain>
    </source>
</reference>
<name>A0ABR2YQP6_9CHLO</name>
<dbReference type="Proteomes" id="UP001491310">
    <property type="component" value="Unassembled WGS sequence"/>
</dbReference>
<accession>A0ABR2YQP6</accession>
<feature type="domain" description="Copper amine oxidase N2-terminal" evidence="9">
    <location>
        <begin position="38"/>
        <end position="115"/>
    </location>
</feature>
<organism evidence="11 12">
    <name type="scientific">Coccomyxa subellipsoidea</name>
    <dbReference type="NCBI Taxonomy" id="248742"/>
    <lineage>
        <taxon>Eukaryota</taxon>
        <taxon>Viridiplantae</taxon>
        <taxon>Chlorophyta</taxon>
        <taxon>core chlorophytes</taxon>
        <taxon>Trebouxiophyceae</taxon>
        <taxon>Trebouxiophyceae incertae sedis</taxon>
        <taxon>Coccomyxaceae</taxon>
        <taxon>Coccomyxa</taxon>
    </lineage>
</organism>
<evidence type="ECO:0000256" key="6">
    <source>
        <dbReference type="RuleBase" id="RU000672"/>
    </source>
</evidence>
<evidence type="ECO:0000259" key="9">
    <source>
        <dbReference type="Pfam" id="PF02727"/>
    </source>
</evidence>
<dbReference type="SUPFAM" id="SSF49998">
    <property type="entry name" value="Amine oxidase catalytic domain"/>
    <property type="match status" value="1"/>
</dbReference>